<dbReference type="GO" id="GO:0046872">
    <property type="term" value="F:metal ion binding"/>
    <property type="evidence" value="ECO:0007669"/>
    <property type="project" value="UniProtKB-KW"/>
</dbReference>
<dbReference type="GO" id="GO:0003848">
    <property type="term" value="F:2-amino-4-hydroxy-6-hydroxymethyldihydropteridine diphosphokinase activity"/>
    <property type="evidence" value="ECO:0007669"/>
    <property type="project" value="UniProtKB-EC"/>
</dbReference>
<keyword evidence="18" id="KW-0460">Magnesium</keyword>
<dbReference type="Gene3D" id="3.20.20.20">
    <property type="entry name" value="Dihydropteroate synthase-like"/>
    <property type="match status" value="1"/>
</dbReference>
<dbReference type="FunFam" id="3.20.20.20:FF:000006">
    <property type="entry name" value="Dihydropteroate synthase"/>
    <property type="match status" value="1"/>
</dbReference>
<evidence type="ECO:0000256" key="23">
    <source>
        <dbReference type="ARBA" id="ARBA00067568"/>
    </source>
</evidence>
<evidence type="ECO:0000313" key="26">
    <source>
        <dbReference type="EMBL" id="USP73605.1"/>
    </source>
</evidence>
<evidence type="ECO:0000256" key="5">
    <source>
        <dbReference type="ARBA" id="ARBA00004763"/>
    </source>
</evidence>
<dbReference type="Gene3D" id="3.30.70.560">
    <property type="entry name" value="7,8-Dihydro-6-hydroxymethylpterin-pyrophosphokinase HPPK"/>
    <property type="match status" value="1"/>
</dbReference>
<dbReference type="InterPro" id="IPR045031">
    <property type="entry name" value="DHP_synth-like"/>
</dbReference>
<accession>A0A9Q8Z0Z5</accession>
<dbReference type="InterPro" id="IPR000550">
    <property type="entry name" value="Hppk"/>
</dbReference>
<keyword evidence="17" id="KW-0067">ATP-binding</keyword>
<keyword evidence="19" id="KW-0289">Folate biosynthesis</keyword>
<keyword evidence="15" id="KW-0547">Nucleotide-binding</keyword>
<dbReference type="Pfam" id="PF01288">
    <property type="entry name" value="HPPK"/>
    <property type="match status" value="1"/>
</dbReference>
<protein>
    <recommendedName>
        <fullName evidence="23">Folic acid synthesis protein FOL1</fullName>
        <ecNumber evidence="10">2.5.1.15</ecNumber>
        <ecNumber evidence="12">2.7.6.3</ecNumber>
        <ecNumber evidence="11">4.1.2.25</ecNumber>
    </recommendedName>
    <alternativeName>
        <fullName evidence="24">Folic acid synthesis protein fol1</fullName>
    </alternativeName>
</protein>
<dbReference type="PANTHER" id="PTHR20941">
    <property type="entry name" value="FOLATE SYNTHESIS PROTEINS"/>
    <property type="match status" value="1"/>
</dbReference>
<sequence length="452" mass="50022">MGDRTAMIEQACKEMESTGKIRIVRTSSLWESKAMYVLDQDNFVNGACEIETTLSPIELLDELQAVENRMGRVKVIDKGPRNIDLDILLFDDVEYSDERLQIPHTLMFEREFVLRPLSELIPQSNEPRFPYRDSIQQRLKELPKSEVPLVPIVPLASDLSPISSSQAGQDTRIMSILNVTPDSFSDGGVNYNLDENKLADTIRSKIAAGATIIDVGGQSTRPGAKQVSSEEELARVLPAVHLIRSIPEAQHIAISVDTYRADVAEQAIKAGANMINDVSAGTMDDAMLPTMARLGCTVCLMHMRGTPETMNSPEMTHYPDGVIETVGRELLQRVRAAEEAGVRRWRIILDPGIGFAKTLDQNLELLRRQAELARYPGLEGMPWLVGTSRKAFIGRITGVKEANERVWGTAVAVAAAIQGGAEILRVHDVSEMTQVARMADALWRRKGHSVQE</sequence>
<dbReference type="EC" id="4.1.2.25" evidence="11"/>
<dbReference type="AlphaFoldDB" id="A0A9Q8Z0Z5"/>
<dbReference type="VEuPathDB" id="FungiDB:yc1106_00879"/>
<evidence type="ECO:0000256" key="7">
    <source>
        <dbReference type="ARBA" id="ARBA00005051"/>
    </source>
</evidence>
<dbReference type="InterPro" id="IPR006390">
    <property type="entry name" value="DHP_synth_dom"/>
</dbReference>
<dbReference type="GO" id="GO:0016301">
    <property type="term" value="F:kinase activity"/>
    <property type="evidence" value="ECO:0007669"/>
    <property type="project" value="UniProtKB-KW"/>
</dbReference>
<evidence type="ECO:0000256" key="10">
    <source>
        <dbReference type="ARBA" id="ARBA00012458"/>
    </source>
</evidence>
<keyword evidence="20" id="KW-0511">Multifunctional enzyme</keyword>
<evidence type="ECO:0000256" key="2">
    <source>
        <dbReference type="ARBA" id="ARBA00000198"/>
    </source>
</evidence>
<dbReference type="InterPro" id="IPR011005">
    <property type="entry name" value="Dihydropteroate_synth-like_sf"/>
</dbReference>
<dbReference type="PROSITE" id="PS50972">
    <property type="entry name" value="PTERIN_BINDING"/>
    <property type="match status" value="1"/>
</dbReference>
<dbReference type="InterPro" id="IPR000489">
    <property type="entry name" value="Pterin-binding_dom"/>
</dbReference>
<evidence type="ECO:0000256" key="11">
    <source>
        <dbReference type="ARBA" id="ARBA00013043"/>
    </source>
</evidence>
<dbReference type="NCBIfam" id="TIGR01498">
    <property type="entry name" value="folK"/>
    <property type="match status" value="1"/>
</dbReference>
<keyword evidence="27" id="KW-1185">Reference proteome</keyword>
<dbReference type="GO" id="GO:0004150">
    <property type="term" value="F:dihydroneopterin aldolase activity"/>
    <property type="evidence" value="ECO:0007669"/>
    <property type="project" value="UniProtKB-EC"/>
</dbReference>
<evidence type="ECO:0000256" key="3">
    <source>
        <dbReference type="ARBA" id="ARBA00001353"/>
    </source>
</evidence>
<comment type="similarity">
    <text evidence="9">In the C-terminal section; belongs to the DHPS family.</text>
</comment>
<dbReference type="GO" id="GO:0046656">
    <property type="term" value="P:folic acid biosynthetic process"/>
    <property type="evidence" value="ECO:0007669"/>
    <property type="project" value="UniProtKB-KW"/>
</dbReference>
<dbReference type="InterPro" id="IPR035907">
    <property type="entry name" value="Hppk_sf"/>
</dbReference>
<evidence type="ECO:0000259" key="25">
    <source>
        <dbReference type="PROSITE" id="PS50972"/>
    </source>
</evidence>
<evidence type="ECO:0000256" key="14">
    <source>
        <dbReference type="ARBA" id="ARBA00022723"/>
    </source>
</evidence>
<evidence type="ECO:0000256" key="16">
    <source>
        <dbReference type="ARBA" id="ARBA00022777"/>
    </source>
</evidence>
<organism evidence="26 27">
    <name type="scientific">Curvularia clavata</name>
    <dbReference type="NCBI Taxonomy" id="95742"/>
    <lineage>
        <taxon>Eukaryota</taxon>
        <taxon>Fungi</taxon>
        <taxon>Dikarya</taxon>
        <taxon>Ascomycota</taxon>
        <taxon>Pezizomycotina</taxon>
        <taxon>Dothideomycetes</taxon>
        <taxon>Pleosporomycetidae</taxon>
        <taxon>Pleosporales</taxon>
        <taxon>Pleosporineae</taxon>
        <taxon>Pleosporaceae</taxon>
        <taxon>Curvularia</taxon>
    </lineage>
</organism>
<dbReference type="EMBL" id="CP089274">
    <property type="protein sequence ID" value="USP73605.1"/>
    <property type="molecule type" value="Genomic_DNA"/>
</dbReference>
<dbReference type="EC" id="2.5.1.15" evidence="10"/>
<evidence type="ECO:0000256" key="22">
    <source>
        <dbReference type="ARBA" id="ARBA00061548"/>
    </source>
</evidence>
<evidence type="ECO:0000256" key="4">
    <source>
        <dbReference type="ARBA" id="ARBA00001946"/>
    </source>
</evidence>
<comment type="pathway">
    <text evidence="6">Cofactor biosynthesis; tetrahydrofolate biosynthesis; 2-amino-4-hydroxy-6-hydroxymethyl-7,8-dihydropteridine diphosphate from 7,8-dihydroneopterin triphosphate: step 3/4.</text>
</comment>
<dbReference type="CDD" id="cd00483">
    <property type="entry name" value="HPPK"/>
    <property type="match status" value="1"/>
</dbReference>
<keyword evidence="13" id="KW-0808">Transferase</keyword>
<proteinExistence type="inferred from homology"/>
<dbReference type="OrthoDB" id="615426at2759"/>
<name>A0A9Q8Z0Z5_CURCL</name>
<gene>
    <name evidence="26" type="ORF">yc1106_00879</name>
</gene>
<evidence type="ECO:0000256" key="12">
    <source>
        <dbReference type="ARBA" id="ARBA00013253"/>
    </source>
</evidence>
<dbReference type="PANTHER" id="PTHR20941:SF1">
    <property type="entry name" value="FOLIC ACID SYNTHESIS PROTEIN FOL1"/>
    <property type="match status" value="1"/>
</dbReference>
<evidence type="ECO:0000256" key="8">
    <source>
        <dbReference type="ARBA" id="ARBA00009640"/>
    </source>
</evidence>
<dbReference type="SUPFAM" id="SSF55083">
    <property type="entry name" value="6-hydroxymethyl-7,8-dihydropterin pyrophosphokinase, HPPK"/>
    <property type="match status" value="1"/>
</dbReference>
<comment type="similarity">
    <text evidence="8">In the N-terminal section; belongs to the DHNA family.</text>
</comment>
<evidence type="ECO:0000256" key="24">
    <source>
        <dbReference type="ARBA" id="ARBA00068111"/>
    </source>
</evidence>
<dbReference type="SUPFAM" id="SSF51717">
    <property type="entry name" value="Dihydropteroate synthetase-like"/>
    <property type="match status" value="1"/>
</dbReference>
<dbReference type="PROSITE" id="PS00794">
    <property type="entry name" value="HPPK"/>
    <property type="match status" value="1"/>
</dbReference>
<evidence type="ECO:0000256" key="9">
    <source>
        <dbReference type="ARBA" id="ARBA00009951"/>
    </source>
</evidence>
<evidence type="ECO:0000313" key="27">
    <source>
        <dbReference type="Proteomes" id="UP001056012"/>
    </source>
</evidence>
<dbReference type="GO" id="GO:0004156">
    <property type="term" value="F:dihydropteroate synthase activity"/>
    <property type="evidence" value="ECO:0007669"/>
    <property type="project" value="UniProtKB-EC"/>
</dbReference>
<comment type="cofactor">
    <cofactor evidence="4">
        <name>Mg(2+)</name>
        <dbReference type="ChEBI" id="CHEBI:18420"/>
    </cofactor>
</comment>
<dbReference type="CDD" id="cd00739">
    <property type="entry name" value="DHPS"/>
    <property type="match status" value="1"/>
</dbReference>
<keyword evidence="16" id="KW-0418">Kinase</keyword>
<evidence type="ECO:0000256" key="18">
    <source>
        <dbReference type="ARBA" id="ARBA00022842"/>
    </source>
</evidence>
<comment type="function">
    <text evidence="21">Catalyzes three sequential steps of tetrahydrofolate biosynthesis.</text>
</comment>
<dbReference type="GO" id="GO:0046654">
    <property type="term" value="P:tetrahydrofolate biosynthetic process"/>
    <property type="evidence" value="ECO:0007669"/>
    <property type="project" value="TreeGrafter"/>
</dbReference>
<evidence type="ECO:0000256" key="6">
    <source>
        <dbReference type="ARBA" id="ARBA00005013"/>
    </source>
</evidence>
<evidence type="ECO:0000256" key="1">
    <source>
        <dbReference type="ARBA" id="ARBA00000012"/>
    </source>
</evidence>
<dbReference type="GO" id="GO:0005740">
    <property type="term" value="C:mitochondrial envelope"/>
    <property type="evidence" value="ECO:0007669"/>
    <property type="project" value="TreeGrafter"/>
</dbReference>
<evidence type="ECO:0000256" key="21">
    <source>
        <dbReference type="ARBA" id="ARBA00058009"/>
    </source>
</evidence>
<evidence type="ECO:0000256" key="20">
    <source>
        <dbReference type="ARBA" id="ARBA00023268"/>
    </source>
</evidence>
<comment type="catalytic activity">
    <reaction evidence="2">
        <text>6-hydroxymethyl-7,8-dihydropterin + ATP = (7,8-dihydropterin-6-yl)methyl diphosphate + AMP + H(+)</text>
        <dbReference type="Rhea" id="RHEA:11412"/>
        <dbReference type="ChEBI" id="CHEBI:15378"/>
        <dbReference type="ChEBI" id="CHEBI:30616"/>
        <dbReference type="ChEBI" id="CHEBI:44841"/>
        <dbReference type="ChEBI" id="CHEBI:72950"/>
        <dbReference type="ChEBI" id="CHEBI:456215"/>
        <dbReference type="EC" id="2.7.6.3"/>
    </reaction>
</comment>
<dbReference type="Proteomes" id="UP001056012">
    <property type="component" value="Chromosome 1"/>
</dbReference>
<evidence type="ECO:0000256" key="19">
    <source>
        <dbReference type="ARBA" id="ARBA00022909"/>
    </source>
</evidence>
<comment type="catalytic activity">
    <reaction evidence="1">
        <text>(7,8-dihydropterin-6-yl)methyl diphosphate + 4-aminobenzoate = 7,8-dihydropteroate + diphosphate</text>
        <dbReference type="Rhea" id="RHEA:19949"/>
        <dbReference type="ChEBI" id="CHEBI:17836"/>
        <dbReference type="ChEBI" id="CHEBI:17839"/>
        <dbReference type="ChEBI" id="CHEBI:33019"/>
        <dbReference type="ChEBI" id="CHEBI:72950"/>
        <dbReference type="EC" id="2.5.1.15"/>
    </reaction>
</comment>
<comment type="pathway">
    <text evidence="5">Cofactor biosynthesis; tetrahydrofolate biosynthesis; 7,8-dihydrofolate from 2-amino-4-hydroxy-6-hydroxymethyl-7,8-dihydropteridine diphosphate and 4-aminobenzoate: step 1/2.</text>
</comment>
<dbReference type="NCBIfam" id="TIGR01496">
    <property type="entry name" value="DHPS"/>
    <property type="match status" value="1"/>
</dbReference>
<comment type="pathway">
    <text evidence="7">Cofactor biosynthesis; tetrahydrofolate biosynthesis; 2-amino-4-hydroxy-6-hydroxymethyl-7,8-dihydropteridine diphosphate from 7,8-dihydroneopterin triphosphate: step 4/4.</text>
</comment>
<feature type="domain" description="Pterin-binding" evidence="25">
    <location>
        <begin position="171"/>
        <end position="437"/>
    </location>
</feature>
<reference evidence="26" key="1">
    <citation type="submission" date="2021-12" db="EMBL/GenBank/DDBJ databases">
        <title>Curvularia clavata genome.</title>
        <authorList>
            <person name="Cao Y."/>
        </authorList>
    </citation>
    <scope>NUCLEOTIDE SEQUENCE</scope>
    <source>
        <strain evidence="26">Yc1106</strain>
    </source>
</reference>
<comment type="catalytic activity">
    <reaction evidence="3">
        <text>7,8-dihydroneopterin = 6-hydroxymethyl-7,8-dihydropterin + glycolaldehyde</text>
        <dbReference type="Rhea" id="RHEA:10540"/>
        <dbReference type="ChEBI" id="CHEBI:17001"/>
        <dbReference type="ChEBI" id="CHEBI:17071"/>
        <dbReference type="ChEBI" id="CHEBI:44841"/>
        <dbReference type="EC" id="4.1.2.25"/>
    </reaction>
</comment>
<keyword evidence="14" id="KW-0479">Metal-binding</keyword>
<evidence type="ECO:0000256" key="13">
    <source>
        <dbReference type="ARBA" id="ARBA00022679"/>
    </source>
</evidence>
<evidence type="ECO:0000256" key="17">
    <source>
        <dbReference type="ARBA" id="ARBA00022840"/>
    </source>
</evidence>
<dbReference type="PROSITE" id="PS00793">
    <property type="entry name" value="DHPS_2"/>
    <property type="match status" value="1"/>
</dbReference>
<dbReference type="GO" id="GO:0005524">
    <property type="term" value="F:ATP binding"/>
    <property type="evidence" value="ECO:0007669"/>
    <property type="project" value="UniProtKB-KW"/>
</dbReference>
<dbReference type="Pfam" id="PF00809">
    <property type="entry name" value="Pterin_bind"/>
    <property type="match status" value="1"/>
</dbReference>
<dbReference type="EC" id="2.7.6.3" evidence="12"/>
<comment type="similarity">
    <text evidence="22">In the central section; belongs to the HPPK family.</text>
</comment>
<evidence type="ECO:0000256" key="15">
    <source>
        <dbReference type="ARBA" id="ARBA00022741"/>
    </source>
</evidence>